<name>A0A1D6MZI9_MAIZE</name>
<dbReference type="AlphaFoldDB" id="A0A1D6MZI9"/>
<dbReference type="GO" id="GO:0004842">
    <property type="term" value="F:ubiquitin-protein transferase activity"/>
    <property type="evidence" value="ECO:0007669"/>
    <property type="project" value="InterPro"/>
</dbReference>
<dbReference type="GO" id="GO:0016567">
    <property type="term" value="P:protein ubiquitination"/>
    <property type="evidence" value="ECO:0007669"/>
    <property type="project" value="InterPro"/>
</dbReference>
<gene>
    <name evidence="1" type="ORF">ZEAMMB73_Zm00001d041906</name>
</gene>
<dbReference type="InterPro" id="IPR031127">
    <property type="entry name" value="E3_UB_ligase_RBR"/>
</dbReference>
<organism evidence="1">
    <name type="scientific">Zea mays</name>
    <name type="common">Maize</name>
    <dbReference type="NCBI Taxonomy" id="4577"/>
    <lineage>
        <taxon>Eukaryota</taxon>
        <taxon>Viridiplantae</taxon>
        <taxon>Streptophyta</taxon>
        <taxon>Embryophyta</taxon>
        <taxon>Tracheophyta</taxon>
        <taxon>Spermatophyta</taxon>
        <taxon>Magnoliopsida</taxon>
        <taxon>Liliopsida</taxon>
        <taxon>Poales</taxon>
        <taxon>Poaceae</taxon>
        <taxon>PACMAD clade</taxon>
        <taxon>Panicoideae</taxon>
        <taxon>Andropogonodae</taxon>
        <taxon>Andropogoneae</taxon>
        <taxon>Tripsacinae</taxon>
        <taxon>Zea</taxon>
    </lineage>
</organism>
<evidence type="ECO:0000313" key="1">
    <source>
        <dbReference type="EMBL" id="ONM34016.1"/>
    </source>
</evidence>
<dbReference type="PANTHER" id="PTHR11685">
    <property type="entry name" value="RBR FAMILY RING FINGER AND IBR DOMAIN-CONTAINING"/>
    <property type="match status" value="1"/>
</dbReference>
<sequence>MLPSALLQCIAPAPKSEETTEPSSLRHAMFGMASYRRTLLLGLPLPRLLCAPVRAFLFLDTPRPPVGPRSLRLRRCIPLPPLKLVEMFREYHFLHVGDEMLQSKSLDRDSYVFECFALLVDDPEHGEVLITNVECPHSCRMFYAYCKVAWHAGVTCTEFKFQRPRKDEQDREDLLPRKVEQESKWQMCPECKIYVERIGDCVFIIY</sequence>
<feature type="non-terminal residue" evidence="1">
    <location>
        <position position="206"/>
    </location>
</feature>
<protein>
    <submittedName>
        <fullName evidence="1">Uncharacterized protein</fullName>
    </submittedName>
</protein>
<reference evidence="1" key="1">
    <citation type="submission" date="2015-12" db="EMBL/GenBank/DDBJ databases">
        <title>Update maize B73 reference genome by single molecule sequencing technologies.</title>
        <authorList>
            <consortium name="Maize Genome Sequencing Project"/>
            <person name="Ware D."/>
        </authorList>
    </citation>
    <scope>NUCLEOTIDE SEQUENCE [LARGE SCALE GENOMIC DNA]</scope>
    <source>
        <tissue evidence="1">Seedling</tissue>
    </source>
</reference>
<accession>A0A1D6MZI9</accession>
<dbReference type="STRING" id="4577.A0A1D6MZI9"/>
<proteinExistence type="predicted"/>
<dbReference type="InParanoid" id="A0A1D6MZI9"/>
<dbReference type="EMBL" id="CM007649">
    <property type="protein sequence ID" value="ONM34016.1"/>
    <property type="molecule type" value="Genomic_DNA"/>
</dbReference>